<keyword evidence="3" id="KW-1185">Reference proteome</keyword>
<dbReference type="AlphaFoldDB" id="A0AAE1PK25"/>
<dbReference type="GO" id="GO:0005544">
    <property type="term" value="F:calcium-dependent phospholipid binding"/>
    <property type="evidence" value="ECO:0007669"/>
    <property type="project" value="TreeGrafter"/>
</dbReference>
<dbReference type="InterPro" id="IPR000008">
    <property type="entry name" value="C2_dom"/>
</dbReference>
<feature type="domain" description="C2" evidence="1">
    <location>
        <begin position="142"/>
        <end position="276"/>
    </location>
</feature>
<dbReference type="GO" id="GO:0005509">
    <property type="term" value="F:calcium ion binding"/>
    <property type="evidence" value="ECO:0007669"/>
    <property type="project" value="TreeGrafter"/>
</dbReference>
<dbReference type="Proteomes" id="UP001292094">
    <property type="component" value="Unassembled WGS sequence"/>
</dbReference>
<evidence type="ECO:0000313" key="2">
    <source>
        <dbReference type="EMBL" id="KAK4310125.1"/>
    </source>
</evidence>
<comment type="caution">
    <text evidence="2">The sequence shown here is derived from an EMBL/GenBank/DDBJ whole genome shotgun (WGS) entry which is preliminary data.</text>
</comment>
<reference evidence="2" key="1">
    <citation type="submission" date="2023-11" db="EMBL/GenBank/DDBJ databases">
        <title>Genome assemblies of two species of porcelain crab, Petrolisthes cinctipes and Petrolisthes manimaculis (Anomura: Porcellanidae).</title>
        <authorList>
            <person name="Angst P."/>
        </authorList>
    </citation>
    <scope>NUCLEOTIDE SEQUENCE</scope>
    <source>
        <strain evidence="2">PB745_02</strain>
        <tissue evidence="2">Gill</tissue>
    </source>
</reference>
<dbReference type="PANTHER" id="PTHR10024:SF252">
    <property type="entry name" value="SYNAPTOTAGMIN-12"/>
    <property type="match status" value="1"/>
</dbReference>
<dbReference type="GO" id="GO:0000149">
    <property type="term" value="F:SNARE binding"/>
    <property type="evidence" value="ECO:0007669"/>
    <property type="project" value="TreeGrafter"/>
</dbReference>
<proteinExistence type="predicted"/>
<dbReference type="GO" id="GO:0070382">
    <property type="term" value="C:exocytic vesicle"/>
    <property type="evidence" value="ECO:0007669"/>
    <property type="project" value="TreeGrafter"/>
</dbReference>
<dbReference type="PROSITE" id="PS50004">
    <property type="entry name" value="C2"/>
    <property type="match status" value="2"/>
</dbReference>
<organism evidence="2 3">
    <name type="scientific">Petrolisthes manimaculis</name>
    <dbReference type="NCBI Taxonomy" id="1843537"/>
    <lineage>
        <taxon>Eukaryota</taxon>
        <taxon>Metazoa</taxon>
        <taxon>Ecdysozoa</taxon>
        <taxon>Arthropoda</taxon>
        <taxon>Crustacea</taxon>
        <taxon>Multicrustacea</taxon>
        <taxon>Malacostraca</taxon>
        <taxon>Eumalacostraca</taxon>
        <taxon>Eucarida</taxon>
        <taxon>Decapoda</taxon>
        <taxon>Pleocyemata</taxon>
        <taxon>Anomura</taxon>
        <taxon>Galatheoidea</taxon>
        <taxon>Porcellanidae</taxon>
        <taxon>Petrolisthes</taxon>
    </lineage>
</organism>
<dbReference type="GO" id="GO:0005886">
    <property type="term" value="C:plasma membrane"/>
    <property type="evidence" value="ECO:0007669"/>
    <property type="project" value="TreeGrafter"/>
</dbReference>
<feature type="domain" description="C2" evidence="1">
    <location>
        <begin position="9"/>
        <end position="131"/>
    </location>
</feature>
<dbReference type="GO" id="GO:0098793">
    <property type="term" value="C:presynapse"/>
    <property type="evidence" value="ECO:0007669"/>
    <property type="project" value="GOC"/>
</dbReference>
<dbReference type="EMBL" id="JAWZYT010001672">
    <property type="protein sequence ID" value="KAK4310125.1"/>
    <property type="molecule type" value="Genomic_DNA"/>
</dbReference>
<dbReference type="SUPFAM" id="SSF49562">
    <property type="entry name" value="C2 domain (Calcium/lipid-binding domain, CaLB)"/>
    <property type="match status" value="2"/>
</dbReference>
<protein>
    <recommendedName>
        <fullName evidence="1">C2 domain-containing protein</fullName>
    </recommendedName>
</protein>
<sequence length="280" mass="31143">MFKVLRAKVAYQPAMVERYCPLAPRDAADLEVVVIDGNDLVGPDPLALVDSYVRVFLLPDKSTNMQTRVCRRTNNPTYRERFLFALEEEEVRVRCLAFYMYASDKFTNTLIGEVTLKLADLDLSAPASALLTLTDTGQRGVGYGEIMFSLSYLPTAERLTVVVVKARSLQFSGDKNSGDPFVKVYVLQNGKKVMKKKTSMKKDTRTPVFNEAMIFSVPAPALHNIQLRVTVAEQSNDGGPAKSVGHVIVGTQATGKALSHWNQMMSALRKPIGMWHPLRK</sequence>
<accession>A0AAE1PK25</accession>
<dbReference type="InterPro" id="IPR035892">
    <property type="entry name" value="C2_domain_sf"/>
</dbReference>
<evidence type="ECO:0000313" key="3">
    <source>
        <dbReference type="Proteomes" id="UP001292094"/>
    </source>
</evidence>
<dbReference type="FunFam" id="2.60.40.150:FF:000080">
    <property type="entry name" value="Putative synaptotagmin-12"/>
    <property type="match status" value="1"/>
</dbReference>
<dbReference type="PANTHER" id="PTHR10024">
    <property type="entry name" value="SYNAPTOTAGMIN"/>
    <property type="match status" value="1"/>
</dbReference>
<dbReference type="SMART" id="SM00239">
    <property type="entry name" value="C2"/>
    <property type="match status" value="2"/>
</dbReference>
<gene>
    <name evidence="2" type="ORF">Pmani_018282</name>
</gene>
<dbReference type="GO" id="GO:0048791">
    <property type="term" value="P:calcium ion-regulated exocytosis of neurotransmitter"/>
    <property type="evidence" value="ECO:0007669"/>
    <property type="project" value="TreeGrafter"/>
</dbReference>
<dbReference type="Pfam" id="PF00168">
    <property type="entry name" value="C2"/>
    <property type="match status" value="2"/>
</dbReference>
<name>A0AAE1PK25_9EUCA</name>
<dbReference type="GO" id="GO:0001786">
    <property type="term" value="F:phosphatidylserine binding"/>
    <property type="evidence" value="ECO:0007669"/>
    <property type="project" value="TreeGrafter"/>
</dbReference>
<evidence type="ECO:0000259" key="1">
    <source>
        <dbReference type="PROSITE" id="PS50004"/>
    </source>
</evidence>
<dbReference type="Gene3D" id="2.60.40.150">
    <property type="entry name" value="C2 domain"/>
    <property type="match status" value="2"/>
</dbReference>
<dbReference type="GO" id="GO:0030276">
    <property type="term" value="F:clathrin binding"/>
    <property type="evidence" value="ECO:0007669"/>
    <property type="project" value="TreeGrafter"/>
</dbReference>
<dbReference type="GO" id="GO:0048488">
    <property type="term" value="P:synaptic vesicle endocytosis"/>
    <property type="evidence" value="ECO:0007669"/>
    <property type="project" value="TreeGrafter"/>
</dbReference>